<dbReference type="STRING" id="28128.HMPREF3226_00849"/>
<keyword evidence="2" id="KW-1185">Reference proteome</keyword>
<gene>
    <name evidence="1" type="ORF">HMPREF3226_00849</name>
</gene>
<comment type="caution">
    <text evidence="1">The sequence shown here is derived from an EMBL/GenBank/DDBJ whole genome shotgun (WGS) entry which is preliminary data.</text>
</comment>
<organism evidence="1 2">
    <name type="scientific">Prevotella corporis</name>
    <dbReference type="NCBI Taxonomy" id="28128"/>
    <lineage>
        <taxon>Bacteria</taxon>
        <taxon>Pseudomonadati</taxon>
        <taxon>Bacteroidota</taxon>
        <taxon>Bacteroidia</taxon>
        <taxon>Bacteroidales</taxon>
        <taxon>Prevotellaceae</taxon>
        <taxon>Prevotella</taxon>
    </lineage>
</organism>
<evidence type="ECO:0000313" key="2">
    <source>
        <dbReference type="Proteomes" id="UP000070533"/>
    </source>
</evidence>
<accession>A0A133QF64</accession>
<sequence>MFFEYLTKFLLFILQLTKKSVAKKLLSTGIDHVCETQDHGVERGNNVGETGKKGQGHGIRANVELRLNDKTSARNQPTRNWLCRTE</sequence>
<reference evidence="2" key="1">
    <citation type="submission" date="2016-01" db="EMBL/GenBank/DDBJ databases">
        <authorList>
            <person name="Mitreva M."/>
            <person name="Pepin K.H."/>
            <person name="Mihindukulasuriya K.A."/>
            <person name="Fulton R."/>
            <person name="Fronick C."/>
            <person name="O'Laughlin M."/>
            <person name="Miner T."/>
            <person name="Herter B."/>
            <person name="Rosa B.A."/>
            <person name="Cordes M."/>
            <person name="Tomlinson C."/>
            <person name="Wollam A."/>
            <person name="Palsikar V.B."/>
            <person name="Mardis E.R."/>
            <person name="Wilson R.K."/>
        </authorList>
    </citation>
    <scope>NUCLEOTIDE SEQUENCE [LARGE SCALE GENOMIC DNA]</scope>
    <source>
        <strain evidence="2">MJR7716</strain>
    </source>
</reference>
<name>A0A133QF64_9BACT</name>
<dbReference type="AlphaFoldDB" id="A0A133QF64"/>
<dbReference type="PATRIC" id="fig|28128.5.peg.854"/>
<dbReference type="Proteomes" id="UP000070533">
    <property type="component" value="Unassembled WGS sequence"/>
</dbReference>
<dbReference type="EMBL" id="LRQG01000051">
    <property type="protein sequence ID" value="KXA41511.1"/>
    <property type="molecule type" value="Genomic_DNA"/>
</dbReference>
<proteinExistence type="predicted"/>
<protein>
    <submittedName>
        <fullName evidence="1">Uncharacterized protein</fullName>
    </submittedName>
</protein>
<evidence type="ECO:0000313" key="1">
    <source>
        <dbReference type="EMBL" id="KXA41511.1"/>
    </source>
</evidence>